<dbReference type="RefSeq" id="WP_149610325.1">
    <property type="nucleotide sequence ID" value="NZ_VTUX01000002.1"/>
</dbReference>
<sequence>MYPGEYQLVGSEMSFFTRKLEAQLRCQQVPWRYLFKTEQRKAELEARAGTHFIPLLLTPDKWLIQDTIAIGPMLSQRFRARGVVPETPLQRTCCYILEDAFNHWLGRVCVHSRWCYPDNVAWIGPRFGANLMLDRSIEEPFSEAELEQFAPIGPMMYEGFGKGVCEVNGAGPDQAAAVQGDFRNMLDALAVHFANNDFLLGERPCLADFALAGASKAHFICDPEPKSWLGEHSAMLHEYTGRFFSDWQGELVPWPAHDRVPDSLQIVLDYLQGSYYQSAPANIAAGLAGEKYYEFDYGFGTTRARTQKRLNLARLHVQDELQRLGAGENADIQALFASRGILQHYMA</sequence>
<dbReference type="GO" id="GO:0016740">
    <property type="term" value="F:transferase activity"/>
    <property type="evidence" value="ECO:0007669"/>
    <property type="project" value="UniProtKB-KW"/>
</dbReference>
<proteinExistence type="predicted"/>
<name>A0A5B0X3N1_9GAMM</name>
<keyword evidence="2" id="KW-0808">Transferase</keyword>
<dbReference type="SUPFAM" id="SSF47616">
    <property type="entry name" value="GST C-terminal domain-like"/>
    <property type="match status" value="1"/>
</dbReference>
<evidence type="ECO:0000313" key="3">
    <source>
        <dbReference type="Proteomes" id="UP000323708"/>
    </source>
</evidence>
<dbReference type="InterPro" id="IPR036282">
    <property type="entry name" value="Glutathione-S-Trfase_C_sf"/>
</dbReference>
<dbReference type="InterPro" id="IPR004046">
    <property type="entry name" value="GST_C"/>
</dbReference>
<feature type="domain" description="Glutathione S-transferase C-terminal" evidence="1">
    <location>
        <begin position="175"/>
        <end position="226"/>
    </location>
</feature>
<protein>
    <submittedName>
        <fullName evidence="2">Glutathione S-transferase family protein</fullName>
    </submittedName>
</protein>
<dbReference type="Proteomes" id="UP000323708">
    <property type="component" value="Unassembled WGS sequence"/>
</dbReference>
<evidence type="ECO:0000313" key="2">
    <source>
        <dbReference type="EMBL" id="KAA1193218.1"/>
    </source>
</evidence>
<organism evidence="2 3">
    <name type="scientific">Pseudohalioglobus sediminis</name>
    <dbReference type="NCBI Taxonomy" id="2606449"/>
    <lineage>
        <taxon>Bacteria</taxon>
        <taxon>Pseudomonadati</taxon>
        <taxon>Pseudomonadota</taxon>
        <taxon>Gammaproteobacteria</taxon>
        <taxon>Cellvibrionales</taxon>
        <taxon>Halieaceae</taxon>
        <taxon>Pseudohalioglobus</taxon>
    </lineage>
</organism>
<reference evidence="2 3" key="1">
    <citation type="submission" date="2019-09" db="EMBL/GenBank/DDBJ databases">
        <authorList>
            <person name="Chen X.-Y."/>
        </authorList>
    </citation>
    <scope>NUCLEOTIDE SEQUENCE [LARGE SCALE GENOMIC DNA]</scope>
    <source>
        <strain evidence="2 3">NY5</strain>
    </source>
</reference>
<comment type="caution">
    <text evidence="2">The sequence shown here is derived from an EMBL/GenBank/DDBJ whole genome shotgun (WGS) entry which is preliminary data.</text>
</comment>
<accession>A0A5B0X3N1</accession>
<keyword evidence="3" id="KW-1185">Reference proteome</keyword>
<dbReference type="Pfam" id="PF00043">
    <property type="entry name" value="GST_C"/>
    <property type="match status" value="1"/>
</dbReference>
<dbReference type="EMBL" id="VTUX01000002">
    <property type="protein sequence ID" value="KAA1193218.1"/>
    <property type="molecule type" value="Genomic_DNA"/>
</dbReference>
<gene>
    <name evidence="2" type="ORF">F0M18_05080</name>
</gene>
<dbReference type="AlphaFoldDB" id="A0A5B0X3N1"/>
<evidence type="ECO:0000259" key="1">
    <source>
        <dbReference type="Pfam" id="PF00043"/>
    </source>
</evidence>